<dbReference type="InParanoid" id="E9HQJ4"/>
<feature type="compositionally biased region" description="Basic and acidic residues" evidence="1">
    <location>
        <begin position="575"/>
        <end position="590"/>
    </location>
</feature>
<dbReference type="HOGENOM" id="CLU_402405_0_0_1"/>
<dbReference type="AlphaFoldDB" id="E9HQJ4"/>
<proteinExistence type="predicted"/>
<feature type="compositionally biased region" description="Acidic residues" evidence="1">
    <location>
        <begin position="562"/>
        <end position="574"/>
    </location>
</feature>
<evidence type="ECO:0000256" key="1">
    <source>
        <dbReference type="SAM" id="MobiDB-lite"/>
    </source>
</evidence>
<protein>
    <submittedName>
        <fullName evidence="2">Uncharacterized protein</fullName>
    </submittedName>
</protein>
<dbReference type="EMBL" id="GL732721">
    <property type="protein sequence ID" value="EFX65990.1"/>
    <property type="molecule type" value="Genomic_DNA"/>
</dbReference>
<dbReference type="PANTHER" id="PTHR48456:SF1">
    <property type="match status" value="1"/>
</dbReference>
<dbReference type="PhylomeDB" id="E9HQJ4"/>
<dbReference type="PANTHER" id="PTHR48456">
    <property type="match status" value="1"/>
</dbReference>
<organism evidence="2 3">
    <name type="scientific">Daphnia pulex</name>
    <name type="common">Water flea</name>
    <dbReference type="NCBI Taxonomy" id="6669"/>
    <lineage>
        <taxon>Eukaryota</taxon>
        <taxon>Metazoa</taxon>
        <taxon>Ecdysozoa</taxon>
        <taxon>Arthropoda</taxon>
        <taxon>Crustacea</taxon>
        <taxon>Branchiopoda</taxon>
        <taxon>Diplostraca</taxon>
        <taxon>Cladocera</taxon>
        <taxon>Anomopoda</taxon>
        <taxon>Daphniidae</taxon>
        <taxon>Daphnia</taxon>
    </lineage>
</organism>
<evidence type="ECO:0000313" key="3">
    <source>
        <dbReference type="Proteomes" id="UP000000305"/>
    </source>
</evidence>
<keyword evidence="3" id="KW-1185">Reference proteome</keyword>
<dbReference type="KEGG" id="dpx:DAPPUDRAFT_116798"/>
<feature type="region of interest" description="Disordered" evidence="1">
    <location>
        <begin position="562"/>
        <end position="590"/>
    </location>
</feature>
<dbReference type="Proteomes" id="UP000000305">
    <property type="component" value="Unassembled WGS sequence"/>
</dbReference>
<reference evidence="2 3" key="1">
    <citation type="journal article" date="2011" name="Science">
        <title>The ecoresponsive genome of Daphnia pulex.</title>
        <authorList>
            <person name="Colbourne J.K."/>
            <person name="Pfrender M.E."/>
            <person name="Gilbert D."/>
            <person name="Thomas W.K."/>
            <person name="Tucker A."/>
            <person name="Oakley T.H."/>
            <person name="Tokishita S."/>
            <person name="Aerts A."/>
            <person name="Arnold G.J."/>
            <person name="Basu M.K."/>
            <person name="Bauer D.J."/>
            <person name="Caceres C.E."/>
            <person name="Carmel L."/>
            <person name="Casola C."/>
            <person name="Choi J.H."/>
            <person name="Detter J.C."/>
            <person name="Dong Q."/>
            <person name="Dusheyko S."/>
            <person name="Eads B.D."/>
            <person name="Frohlich T."/>
            <person name="Geiler-Samerotte K.A."/>
            <person name="Gerlach D."/>
            <person name="Hatcher P."/>
            <person name="Jogdeo S."/>
            <person name="Krijgsveld J."/>
            <person name="Kriventseva E.V."/>
            <person name="Kultz D."/>
            <person name="Laforsch C."/>
            <person name="Lindquist E."/>
            <person name="Lopez J."/>
            <person name="Manak J.R."/>
            <person name="Muller J."/>
            <person name="Pangilinan J."/>
            <person name="Patwardhan R.P."/>
            <person name="Pitluck S."/>
            <person name="Pritham E.J."/>
            <person name="Rechtsteiner A."/>
            <person name="Rho M."/>
            <person name="Rogozin I.B."/>
            <person name="Sakarya O."/>
            <person name="Salamov A."/>
            <person name="Schaack S."/>
            <person name="Shapiro H."/>
            <person name="Shiga Y."/>
            <person name="Skalitzky C."/>
            <person name="Smith Z."/>
            <person name="Souvorov A."/>
            <person name="Sung W."/>
            <person name="Tang Z."/>
            <person name="Tsuchiya D."/>
            <person name="Tu H."/>
            <person name="Vos H."/>
            <person name="Wang M."/>
            <person name="Wolf Y.I."/>
            <person name="Yamagata H."/>
            <person name="Yamada T."/>
            <person name="Ye Y."/>
            <person name="Shaw J.R."/>
            <person name="Andrews J."/>
            <person name="Crease T.J."/>
            <person name="Tang H."/>
            <person name="Lucas S.M."/>
            <person name="Robertson H.M."/>
            <person name="Bork P."/>
            <person name="Koonin E.V."/>
            <person name="Zdobnov E.M."/>
            <person name="Grigoriev I.V."/>
            <person name="Lynch M."/>
            <person name="Boore J.L."/>
        </authorList>
    </citation>
    <scope>NUCLEOTIDE SEQUENCE [LARGE SCALE GENOMIC DNA]</scope>
</reference>
<name>E9HQJ4_DAPPU</name>
<accession>E9HQJ4</accession>
<evidence type="ECO:0000313" key="2">
    <source>
        <dbReference type="EMBL" id="EFX65990.1"/>
    </source>
</evidence>
<gene>
    <name evidence="2" type="ORF">DAPPUDRAFT_116798</name>
</gene>
<sequence length="684" mass="77340">MAESNVLDGRLSARRPHSIYSPPNQLIFTGMYSGKGDFFWSSNDGEWTERWRVDGTVFRTKSRCLCCSGSGRTAFSPPHPFRYVSVKSKELWHRTSVPQSYGCCKTHQKLSWLRNRSLNFSDLKAFRRRTEELKNEAAGTEVVENLEDVEETAQSPDPASFQCGCRWGSIVKKYNAMTTNHYINWPKPLNFTADVPNMVRQSALRRARRSWIQAESVTQPSRRMEYQRGSLNFTATRRSSAIRAAIRKKMQALVGQGIAEAVQASSFPPLIEYEENEGPVCSLCELRVYKLVKSNPATCKLCKKRYHDIPGGYRKQFGQLPASESRAGQKRENACLPVRTKVESVEQVGYRSFSKVVYSCTTQQNVSVSFGIAKKNLPPACEDRLYPIPLSAMSEPFKEQAADVMTLNMLPTFIINDYRPGDTVLIAMNQPVSLCIGHQDLVLVASGCLYSCRVVALESTLTNAVVLVVVRCTTMLWLQKAFITELFERGIPRDSLFFHCHGLQTEHSKTVNYATNVLAADLLDGLVNKMPRFKNEIDTTAHTCVTPTLLSPRRVVPMLWSDTEEEEENVEEKDEEKVEENYAKNDEENKEEVMAEQVSQLSVMSMFESGRKDDGGDELVTAQSVEKVWLEEEADPPLEQRPAKRRRLLSSFSSSLEIAPISSLLNLSPTVSFRNRHSLGVRRK</sequence>